<dbReference type="SMART" id="SM01294">
    <property type="entry name" value="PKS_PP_betabranch"/>
    <property type="match status" value="2"/>
</dbReference>
<dbReference type="InterPro" id="IPR013968">
    <property type="entry name" value="PKS_KR"/>
</dbReference>
<sequence length="3585" mass="373736">MSQADDRLRDYLKRATVELQRARARIAELERPEPIAVVGMSCRYPGGVRSPEDLWRLVDDGVDAIGGFPADRGWPLADLYHPDPDHLGTSYAREGGFLDGAGDFDAAFFGISPREALAMDPQQRLLLETAWEAFEHAGVDGRALRGSRTGVFIGGTPTGYGAGVERMPEGVEGYALTGSVGSVMSGRVSYALGLEGPAVTVDTACSSSLVALHLAVQALRQGECGLALAGGVTVMATPAAFIEFSRQRGLSADGRCKPFAAAADGTGWAEGVGLLLVERLSDARRNGHPVLAVVRGTAVNQDGASNGLTAPNGPSQRRVIEQALAAAGLSPADIDAVEAHGTGTRLGDPIEAQALIATYGPGRAPDRPLRIGAVKSNIGHTQAAAGAAGVIKMIMAMRHGTLPRTLHLDAPTPRVDWSAAPVELLTDPVAWQPAAPGEPRRAGVSAFGASGTNAHVILEEPTPPTAPAAPRGTPPRHDALPFVVSARGEAALRAQAARLARFVRTAPDTPLPDIALTLAAHRAALDDRAVVPAADRAQLLAGLESLAAGEPVPGVARNTGRRITRPVLVFPGADTPWPQVAAELLDTSPVFAARIADCEAALTPYLDRSLTSVLRSPAAERADLGLPVRWAVLVSLAAVWDSFGIRPAAVLGHGHGEIAAACVAGALTLEDGARIAAHHGRLLAGLTPDAGLGEIRPADPATPFHSAAAAGPPPPGTRLDAAYWSTAPDAPARFEEAVRLLLRQGHDAFAGTGTDPALTRTLRATAPEAAVLPGTDLLGTLTEAFTSGYDVDWRPLLAPYDAARTDLPTYAFHRERFWLENAPAPDAGPAPAQAGAHPDEARFWAAVQDRDVDALTALLDPSDATGRDALATALGPLAAWRDDRLLTAGVDAARYGIAWHPLTAGPEPALTGAWLVVSAQEEAGDEDLAARCAAALAAHGAHPRHLTVTAGTADRASLAARLAELREERPDGFAGVVSLLGLREHAHPDHPALSQGTAATLALAQALADTEPGGALWCLTRGAVHATAADPAPRPDQAGIWGLGRVVALEHPRLWGGLVDLPEQPDTHAWTRVVAVLAGSGSEDQAAVRADGILVRRLVRAPAGDRTPVRPVRLTGTVLVTGGTGGLGARVARWAAENGAEHLVLTSRSGPDAPGARDLADRLGALGPRVTITACDMADRAAVARLIAGIDAEGPPLRSVVHAAGVGQAGALLDTDLAEAARVAAGKAAGARNLDAVLGDRPLDAFVLFSSIAGVWGSGRQAVYAYANACLDALAEHRRSRGLTATALAWGPWAGAGMTDDDGARAALTGRGLGLLDPDTAVAALRRALELDETTVTVADIDWERFLTGFTALRPSALFDALPEARHTQDTQAPDPAASATSALARRLAEAAPAQRERIALDAVRARIAEVLGHADPLAVPADRTFRDLGFDSLTAVDLRNRLNAETGLALPATLVFDHPTAQALTRHILTTLDGHREPATGPTAPAAVREDEPVAIVAMACRFPGGVTSPEDLWDLTAAGTDAIGGFPTDRGWDVGGLYDPDPDRPGTFYTTEAGFLDAAGDFDADFFGVSPREALAMDPQQRLLLETAWEVFERAGLDPAALRGSATGVFVGGTPTGYGSDVARMPDGVEGYVLTGTAGSVLSGRLAYLFGLEGPAVTVDTACSSALVALHLAVQALRRGECSLAVAGGVSVASTPGGFIEFSRQRTLAGDGRCKAFAATADGMGYAEGVGVLLVERLDEARRNGHPVLAVIRGSAVNQDGASNGLTAPNGPSQQRVIRAALTDARLTADQVDAVEAHGTGTSLGDPIEAQALIATYGQGRDPGQPLWIGSVKSNIGHTMAAAGAAGTIKTVMALRHGILPKSLHIDEPTPHVDWSAGAVALLTEERHWPGTGERPRRVGVSSFGISGTNAHLIVEQAPEDTGPGEEPAPGALTPTSTLAFLVSAAVPEGLRSQAARLAAHLRTGTGRDTALTDLAHSLHATRSALRHRAVVRAADRTTLLDALDHLAAGTQSADVVQGQSRHGERVVWVFPGQGSQWERMAVGLLDHAPVFAARIAACQEALAPYVDWSLEEVLRAEGDAARKWFARVDVLQPVLWAVMIALAELWRSCGVEPAAVVGHSQGEIAAAHVAGALSLEDSAQIVALRSRAITALSGRGGMLSVGEPAEQVAARLQEWQGRLSVAAVNGPVSTVVAGDTDALDELSARCAAENVRHRRIPVDYASHSAHVEEIEDRLALLLDGIEPRPARIPFHSTVTAAEHDTTGLDAGYWYRNLRHTVRFEETVRGLLDTGHTAFVEISAHPVLLSGVEETLDATDRQAVALGTLRRDEPDADRFLGSLAEAHAHGLPVDWSAVLGAGFGRRVPLPTYAFQHRRYWLESGTGHTAEGDAHGLGLTPVDHPFLRAGTTLPEPGHLVLTGLVSARTHPWLADHTVAGTTLLPGTAFVDLAIRAADEAGCARIDELTLETPLILSPAATTRVQLAVGPPDSTGQRTLTIHSRPADDDDTDWQRHAGAVLSPTEEPAGFTLTAWPPADATPLDTTAFYEQAEASGYAYGPAFQGLRQAWRSGEEIYAEVELADREREDAAHHGLHPALLDAALQAYGLAGTGQRDTRILLPFSWNGVTLHASGAQRLRVRLTPAGPDTVTVLAADDDGNPVLRADSLVLRPVSADQLTDHRDTTRDALFTVDWKTVTAPPGDGTEDTWAVLGEPDPDLATATVHKDPAALATALEAGAPAPDFALLTVAPEPTEDVSALTVRTLAVLQAWITDPRLAGTRLVVLTHGALATCHGEPVPGLTASAIVGLVRAFQSEHPGQCVLIDRDTTPASRALTPAAARASLALGEPHLALRDGQMHVPRLTRAGESRALTPPPGAWRLDTHRAGTLDNLALLPAPPLPEADALEPGQVLLGVRAAGLNFRDVLIALGMYPDAGATMGGEGAGVVTAVGPGTPGLTVGDRVLGMFQGGFGPHAVADHRMLTPMPESWSFEQGAAVPVAFVTAWYGLVDLGGLRPGERVLIHAGAGGVGTAAIQIARHLGAEVFATASEGKWGTLRAMGLDDAHIASSRTLDFEQKFAGGVDVVLNSLAGEFTDASLRLLGDGGRFVEMGKTDLRDPGEVADRHPGVTYQAFDVIQAAGPDGIGRILAVLMPLFAAGELTPPAVRTFDVRRAPAAFRFMSQAKHTGKLVLRMPRRLDPDGTVLITGGTGTLGTFVARHLVEEHGVRNLVLLSRSGGEVPEGLDARVVVEACDVSDREALAAVLDRVPAPLTGVVHAAGALDDGLIESLTPERLERVLRAKVDGAVNLHELTAGHDLAAFVLFSSLAGILGSAGQANYAAANTFLDALAQDRHARGLSATSLAWGLWAEASGLTGRLAEADRARMERGGTVPLSTELALNLFDTGRATDEPLLAAVRIDTAALRADLTAPILRGLTRGRTRRAASAFAGGPVEGPALGERLAGLTPTEQDELLLDLVLGGVAAVLGHGSPGALDPDLTFRDLGFDSLTAVELRNRLSAETGLRLPATLIFDHPSPVDLARRIREEIAPQPEPAGPDAREVPAADAGADIASMAADELIRMALGGASES</sequence>
<dbReference type="GO" id="GO:0006633">
    <property type="term" value="P:fatty acid biosynthetic process"/>
    <property type="evidence" value="ECO:0007669"/>
    <property type="project" value="InterPro"/>
</dbReference>
<dbReference type="InterPro" id="IPR002364">
    <property type="entry name" value="Quin_OxRdtase/zeta-crystal_CS"/>
</dbReference>
<evidence type="ECO:0000313" key="15">
    <source>
        <dbReference type="EMBL" id="GHF28200.1"/>
    </source>
</evidence>
<dbReference type="Gene3D" id="3.40.50.720">
    <property type="entry name" value="NAD(P)-binding Rossmann-like Domain"/>
    <property type="match status" value="2"/>
</dbReference>
<dbReference type="InterPro" id="IPR020841">
    <property type="entry name" value="PKS_Beta-ketoAc_synthase_dom"/>
</dbReference>
<evidence type="ECO:0000256" key="5">
    <source>
        <dbReference type="ARBA" id="ARBA00022679"/>
    </source>
</evidence>
<dbReference type="InterPro" id="IPR001227">
    <property type="entry name" value="Ac_transferase_dom_sf"/>
</dbReference>
<dbReference type="Pfam" id="PF02801">
    <property type="entry name" value="Ketoacyl-synt_C"/>
    <property type="match status" value="2"/>
</dbReference>
<feature type="domain" description="Carrier" evidence="12">
    <location>
        <begin position="1395"/>
        <end position="1473"/>
    </location>
</feature>
<dbReference type="InterPro" id="IPR016039">
    <property type="entry name" value="Thiolase-like"/>
</dbReference>
<dbReference type="InterPro" id="IPR013154">
    <property type="entry name" value="ADH-like_N"/>
</dbReference>
<dbReference type="InterPro" id="IPR049900">
    <property type="entry name" value="PKS_mFAS_DH"/>
</dbReference>
<dbReference type="PROSITE" id="PS00012">
    <property type="entry name" value="PHOSPHOPANTETHEINE"/>
    <property type="match status" value="2"/>
</dbReference>
<dbReference type="SUPFAM" id="SSF52151">
    <property type="entry name" value="FabD/lysophospholipase-like"/>
    <property type="match status" value="2"/>
</dbReference>
<dbReference type="InterPro" id="IPR009081">
    <property type="entry name" value="PP-bd_ACP"/>
</dbReference>
<dbReference type="Gene3D" id="3.40.47.10">
    <property type="match status" value="2"/>
</dbReference>
<name>A0A919AV97_9ACTN</name>
<dbReference type="SMART" id="SM00826">
    <property type="entry name" value="PKS_DH"/>
    <property type="match status" value="1"/>
</dbReference>
<dbReference type="SUPFAM" id="SSF50129">
    <property type="entry name" value="GroES-like"/>
    <property type="match status" value="1"/>
</dbReference>
<comment type="caution">
    <text evidence="15">The sequence shown here is derived from an EMBL/GenBank/DDBJ whole genome shotgun (WGS) entry which is preliminary data.</text>
</comment>
<dbReference type="InterPro" id="IPR018201">
    <property type="entry name" value="Ketoacyl_synth_AS"/>
</dbReference>
<keyword evidence="9" id="KW-0012">Acyltransferase</keyword>
<feature type="domain" description="Ketosynthase family 3 (KS3)" evidence="13">
    <location>
        <begin position="1492"/>
        <end position="1919"/>
    </location>
</feature>
<dbReference type="Gene3D" id="1.10.1200.10">
    <property type="entry name" value="ACP-like"/>
    <property type="match status" value="2"/>
</dbReference>
<dbReference type="InterPro" id="IPR014031">
    <property type="entry name" value="Ketoacyl_synth_C"/>
</dbReference>
<dbReference type="PROSITE" id="PS52004">
    <property type="entry name" value="KS3_2"/>
    <property type="match status" value="2"/>
</dbReference>
<dbReference type="FunFam" id="3.40.47.10:FF:000019">
    <property type="entry name" value="Polyketide synthase type I"/>
    <property type="match status" value="2"/>
</dbReference>
<dbReference type="InterPro" id="IPR036736">
    <property type="entry name" value="ACP-like_sf"/>
</dbReference>
<dbReference type="InterPro" id="IPR014030">
    <property type="entry name" value="Ketoacyl_synth_N"/>
</dbReference>
<reference evidence="15" key="1">
    <citation type="journal article" date="2014" name="Int. J. Syst. Evol. Microbiol.">
        <title>Complete genome sequence of Corynebacterium casei LMG S-19264T (=DSM 44701T), isolated from a smear-ripened cheese.</title>
        <authorList>
            <consortium name="US DOE Joint Genome Institute (JGI-PGF)"/>
            <person name="Walter F."/>
            <person name="Albersmeier A."/>
            <person name="Kalinowski J."/>
            <person name="Ruckert C."/>
        </authorList>
    </citation>
    <scope>NUCLEOTIDE SEQUENCE</scope>
    <source>
        <strain evidence="15">JCM 4477</strain>
    </source>
</reference>
<proteinExistence type="predicted"/>
<dbReference type="InterPro" id="IPR036291">
    <property type="entry name" value="NAD(P)-bd_dom_sf"/>
</dbReference>
<evidence type="ECO:0000256" key="10">
    <source>
        <dbReference type="PROSITE-ProRule" id="PRU01363"/>
    </source>
</evidence>
<evidence type="ECO:0000256" key="7">
    <source>
        <dbReference type="ARBA" id="ARBA00023194"/>
    </source>
</evidence>
<dbReference type="SMART" id="SM00822">
    <property type="entry name" value="PKS_KR"/>
    <property type="match status" value="2"/>
</dbReference>
<dbReference type="SMART" id="SM00827">
    <property type="entry name" value="PKS_AT"/>
    <property type="match status" value="2"/>
</dbReference>
<dbReference type="GO" id="GO:0008270">
    <property type="term" value="F:zinc ion binding"/>
    <property type="evidence" value="ECO:0007669"/>
    <property type="project" value="InterPro"/>
</dbReference>
<dbReference type="Pfam" id="PF22953">
    <property type="entry name" value="SpnB_Rossmann"/>
    <property type="match status" value="1"/>
</dbReference>
<keyword evidence="6" id="KW-0677">Repeat</keyword>
<dbReference type="SMART" id="SM00825">
    <property type="entry name" value="PKS_KS"/>
    <property type="match status" value="2"/>
</dbReference>
<comment type="pathway">
    <text evidence="2">Antibiotic biosynthesis.</text>
</comment>
<dbReference type="CDD" id="cd05195">
    <property type="entry name" value="enoyl_red"/>
    <property type="match status" value="1"/>
</dbReference>
<feature type="active site" description="Proton acceptor; for dehydratase activity" evidence="10">
    <location>
        <position position="2433"/>
    </location>
</feature>
<feature type="domain" description="Carrier" evidence="12">
    <location>
        <begin position="3468"/>
        <end position="3543"/>
    </location>
</feature>
<dbReference type="CDD" id="cd08956">
    <property type="entry name" value="KR_3_FAS_SDR_x"/>
    <property type="match status" value="1"/>
</dbReference>
<evidence type="ECO:0000256" key="6">
    <source>
        <dbReference type="ARBA" id="ARBA00022737"/>
    </source>
</evidence>
<keyword evidence="3" id="KW-0596">Phosphopantetheine</keyword>
<dbReference type="Gene3D" id="3.10.129.110">
    <property type="entry name" value="Polyketide synthase dehydratase"/>
    <property type="match status" value="1"/>
</dbReference>
<evidence type="ECO:0000256" key="9">
    <source>
        <dbReference type="ARBA" id="ARBA00023315"/>
    </source>
</evidence>
<feature type="active site" description="Proton donor; for dehydratase activity" evidence="10">
    <location>
        <position position="2598"/>
    </location>
</feature>
<dbReference type="SUPFAM" id="SSF51735">
    <property type="entry name" value="NAD(P)-binding Rossmann-fold domains"/>
    <property type="match status" value="5"/>
</dbReference>
<keyword evidence="16" id="KW-1185">Reference proteome</keyword>
<evidence type="ECO:0000259" key="14">
    <source>
        <dbReference type="PROSITE" id="PS52019"/>
    </source>
</evidence>
<dbReference type="InterPro" id="IPR032821">
    <property type="entry name" value="PKS_assoc"/>
</dbReference>
<dbReference type="Pfam" id="PF13602">
    <property type="entry name" value="ADH_zinc_N_2"/>
    <property type="match status" value="1"/>
</dbReference>
<dbReference type="PROSITE" id="PS00606">
    <property type="entry name" value="KS3_1"/>
    <property type="match status" value="2"/>
</dbReference>
<dbReference type="InterPro" id="IPR014043">
    <property type="entry name" value="Acyl_transferase_dom"/>
</dbReference>
<dbReference type="InterPro" id="IPR020806">
    <property type="entry name" value="PKS_PP-bd"/>
</dbReference>
<accession>A0A919AV97</accession>
<evidence type="ECO:0000256" key="3">
    <source>
        <dbReference type="ARBA" id="ARBA00022450"/>
    </source>
</evidence>
<dbReference type="Proteomes" id="UP000630718">
    <property type="component" value="Unassembled WGS sequence"/>
</dbReference>
<dbReference type="GO" id="GO:0004315">
    <property type="term" value="F:3-oxoacyl-[acyl-carrier-protein] synthase activity"/>
    <property type="evidence" value="ECO:0007669"/>
    <property type="project" value="InterPro"/>
</dbReference>
<dbReference type="InterPro" id="IPR055123">
    <property type="entry name" value="SpnB-like_Rossmann"/>
</dbReference>
<dbReference type="Gene3D" id="3.90.180.10">
    <property type="entry name" value="Medium-chain alcohol dehydrogenases, catalytic domain"/>
    <property type="match status" value="1"/>
</dbReference>
<dbReference type="InterPro" id="IPR041618">
    <property type="entry name" value="PKS_DE"/>
</dbReference>
<dbReference type="SMART" id="SM00829">
    <property type="entry name" value="PKS_ER"/>
    <property type="match status" value="1"/>
</dbReference>
<dbReference type="InterPro" id="IPR011032">
    <property type="entry name" value="GroES-like_sf"/>
</dbReference>
<dbReference type="InterPro" id="IPR006162">
    <property type="entry name" value="Ppantetheine_attach_site"/>
</dbReference>
<dbReference type="Pfam" id="PF00698">
    <property type="entry name" value="Acyl_transf_1"/>
    <property type="match status" value="2"/>
</dbReference>
<dbReference type="InterPro" id="IPR057326">
    <property type="entry name" value="KR_dom"/>
</dbReference>
<reference evidence="15" key="2">
    <citation type="submission" date="2020-09" db="EMBL/GenBank/DDBJ databases">
        <authorList>
            <person name="Sun Q."/>
            <person name="Ohkuma M."/>
        </authorList>
    </citation>
    <scope>NUCLEOTIDE SEQUENCE</scope>
    <source>
        <strain evidence="15">JCM 4477</strain>
    </source>
</reference>
<dbReference type="RefSeq" id="WP_229910628.1">
    <property type="nucleotide sequence ID" value="NZ_BNBI01000017.1"/>
</dbReference>
<keyword evidence="4" id="KW-0597">Phosphoprotein</keyword>
<dbReference type="PROSITE" id="PS01162">
    <property type="entry name" value="QOR_ZETA_CRYSTAL"/>
    <property type="match status" value="1"/>
</dbReference>
<keyword evidence="7" id="KW-0045">Antibiotic biosynthesis</keyword>
<dbReference type="Pfam" id="PF16197">
    <property type="entry name" value="KAsynt_C_assoc"/>
    <property type="match status" value="1"/>
</dbReference>
<feature type="region of interest" description="N-terminal hotdog fold" evidence="10">
    <location>
        <begin position="2401"/>
        <end position="2525"/>
    </location>
</feature>
<dbReference type="Pfam" id="PF08990">
    <property type="entry name" value="Docking"/>
    <property type="match status" value="1"/>
</dbReference>
<feature type="domain" description="PKS/mFAS DH" evidence="14">
    <location>
        <begin position="2401"/>
        <end position="2676"/>
    </location>
</feature>
<evidence type="ECO:0000259" key="12">
    <source>
        <dbReference type="PROSITE" id="PS50075"/>
    </source>
</evidence>
<dbReference type="GO" id="GO:0031177">
    <property type="term" value="F:phosphopantetheine binding"/>
    <property type="evidence" value="ECO:0007669"/>
    <property type="project" value="InterPro"/>
</dbReference>
<dbReference type="Pfam" id="PF00109">
    <property type="entry name" value="ketoacyl-synt"/>
    <property type="match status" value="2"/>
</dbReference>
<dbReference type="SUPFAM" id="SSF55048">
    <property type="entry name" value="Probable ACP-binding domain of malonyl-CoA ACP transacylase"/>
    <property type="match status" value="1"/>
</dbReference>
<dbReference type="SUPFAM" id="SSF53901">
    <property type="entry name" value="Thiolase-like"/>
    <property type="match status" value="2"/>
</dbReference>
<dbReference type="CDD" id="cd08952">
    <property type="entry name" value="KR_1_SDR_x"/>
    <property type="match status" value="1"/>
</dbReference>
<dbReference type="InterPro" id="IPR016035">
    <property type="entry name" value="Acyl_Trfase/lysoPLipase"/>
</dbReference>
<feature type="domain" description="Ketosynthase family 3 (KS3)" evidence="13">
    <location>
        <begin position="32"/>
        <end position="460"/>
    </location>
</feature>
<evidence type="ECO:0000256" key="11">
    <source>
        <dbReference type="SAM" id="MobiDB-lite"/>
    </source>
</evidence>
<dbReference type="GO" id="GO:0016491">
    <property type="term" value="F:oxidoreductase activity"/>
    <property type="evidence" value="ECO:0007669"/>
    <property type="project" value="InterPro"/>
</dbReference>
<dbReference type="InterPro" id="IPR020807">
    <property type="entry name" value="PKS_DH"/>
</dbReference>
<keyword evidence="8" id="KW-0511">Multifunctional enzyme</keyword>
<gene>
    <name evidence="15" type="ORF">GCM10018772_62350</name>
</gene>
<dbReference type="Pfam" id="PF21089">
    <property type="entry name" value="PKS_DH_N"/>
    <property type="match status" value="1"/>
</dbReference>
<dbReference type="FunFam" id="3.40.366.10:FF:000002">
    <property type="entry name" value="Probable polyketide synthase 2"/>
    <property type="match status" value="1"/>
</dbReference>
<organism evidence="15 16">
    <name type="scientific">Streptomyces fumanus</name>
    <dbReference type="NCBI Taxonomy" id="67302"/>
    <lineage>
        <taxon>Bacteria</taxon>
        <taxon>Bacillati</taxon>
        <taxon>Actinomycetota</taxon>
        <taxon>Actinomycetes</taxon>
        <taxon>Kitasatosporales</taxon>
        <taxon>Streptomycetaceae</taxon>
        <taxon>Streptomyces</taxon>
    </lineage>
</organism>
<dbReference type="PROSITE" id="PS50075">
    <property type="entry name" value="CARRIER"/>
    <property type="match status" value="2"/>
</dbReference>
<dbReference type="Gene3D" id="3.40.366.10">
    <property type="entry name" value="Malonyl-Coenzyme A Acyl Carrier Protein, domain 2"/>
    <property type="match status" value="2"/>
</dbReference>
<dbReference type="CDD" id="cd00833">
    <property type="entry name" value="PKS"/>
    <property type="match status" value="2"/>
</dbReference>
<dbReference type="Gene3D" id="6.10.140.1830">
    <property type="match status" value="1"/>
</dbReference>
<dbReference type="Pfam" id="PF00550">
    <property type="entry name" value="PP-binding"/>
    <property type="match status" value="2"/>
</dbReference>
<dbReference type="Pfam" id="PF18369">
    <property type="entry name" value="PKS_DE"/>
    <property type="match status" value="1"/>
</dbReference>
<dbReference type="InterPro" id="IPR049551">
    <property type="entry name" value="PKS_DH_C"/>
</dbReference>
<dbReference type="FunFam" id="1.10.1200.10:FF:000007">
    <property type="entry name" value="Probable polyketide synthase pks17"/>
    <property type="match status" value="2"/>
</dbReference>
<evidence type="ECO:0000256" key="1">
    <source>
        <dbReference type="ARBA" id="ARBA00001957"/>
    </source>
</evidence>
<dbReference type="Pfam" id="PF14765">
    <property type="entry name" value="PS-DH"/>
    <property type="match status" value="1"/>
</dbReference>
<dbReference type="EMBL" id="BNBI01000017">
    <property type="protein sequence ID" value="GHF28200.1"/>
    <property type="molecule type" value="Genomic_DNA"/>
</dbReference>
<feature type="region of interest" description="Disordered" evidence="11">
    <location>
        <begin position="2485"/>
        <end position="2509"/>
    </location>
</feature>
<dbReference type="GO" id="GO:0033068">
    <property type="term" value="P:macrolide biosynthetic process"/>
    <property type="evidence" value="ECO:0007669"/>
    <property type="project" value="UniProtKB-ARBA"/>
</dbReference>
<feature type="region of interest" description="C-terminal hotdog fold" evidence="10">
    <location>
        <begin position="2537"/>
        <end position="2676"/>
    </location>
</feature>
<dbReference type="Pfam" id="PF08240">
    <property type="entry name" value="ADH_N"/>
    <property type="match status" value="1"/>
</dbReference>
<protein>
    <recommendedName>
        <fullName evidence="17">Polyketide synthase</fullName>
    </recommendedName>
</protein>
<dbReference type="InterPro" id="IPR015083">
    <property type="entry name" value="NorB/c/GfsB-D-like_docking"/>
</dbReference>
<keyword evidence="5" id="KW-0808">Transferase</keyword>
<dbReference type="PANTHER" id="PTHR43775">
    <property type="entry name" value="FATTY ACID SYNTHASE"/>
    <property type="match status" value="1"/>
</dbReference>
<dbReference type="PANTHER" id="PTHR43775:SF51">
    <property type="entry name" value="INACTIVE PHENOLPHTHIOCEROL SYNTHESIS POLYKETIDE SYNTHASE TYPE I PKS1-RELATED"/>
    <property type="match status" value="1"/>
</dbReference>
<dbReference type="InterPro" id="IPR049552">
    <property type="entry name" value="PKS_DH_N"/>
</dbReference>
<evidence type="ECO:0000256" key="4">
    <source>
        <dbReference type="ARBA" id="ARBA00022553"/>
    </source>
</evidence>
<evidence type="ECO:0000259" key="13">
    <source>
        <dbReference type="PROSITE" id="PS52004"/>
    </source>
</evidence>
<dbReference type="InterPro" id="IPR042104">
    <property type="entry name" value="PKS_dehydratase_sf"/>
</dbReference>
<dbReference type="Gene3D" id="3.40.50.11460">
    <property type="match status" value="1"/>
</dbReference>
<dbReference type="Pfam" id="PF08659">
    <property type="entry name" value="KR"/>
    <property type="match status" value="2"/>
</dbReference>
<evidence type="ECO:0000256" key="8">
    <source>
        <dbReference type="ARBA" id="ARBA00023268"/>
    </source>
</evidence>
<dbReference type="InterPro" id="IPR016036">
    <property type="entry name" value="Malonyl_transacylase_ACP-bd"/>
</dbReference>
<dbReference type="InterPro" id="IPR054514">
    <property type="entry name" value="RhiE-like_linker"/>
</dbReference>
<comment type="cofactor">
    <cofactor evidence="1">
        <name>pantetheine 4'-phosphate</name>
        <dbReference type="ChEBI" id="CHEBI:47942"/>
    </cofactor>
</comment>
<dbReference type="FunFam" id="3.40.50.720:FF:000209">
    <property type="entry name" value="Polyketide synthase Pks12"/>
    <property type="match status" value="1"/>
</dbReference>
<dbReference type="Gene3D" id="3.30.70.3290">
    <property type="match status" value="1"/>
</dbReference>
<dbReference type="PROSITE" id="PS52019">
    <property type="entry name" value="PKS_MFAS_DH"/>
    <property type="match status" value="1"/>
</dbReference>
<dbReference type="InterPro" id="IPR050091">
    <property type="entry name" value="PKS_NRPS_Biosynth_Enz"/>
</dbReference>
<dbReference type="GO" id="GO:0004312">
    <property type="term" value="F:fatty acid synthase activity"/>
    <property type="evidence" value="ECO:0007669"/>
    <property type="project" value="TreeGrafter"/>
</dbReference>
<evidence type="ECO:0000313" key="16">
    <source>
        <dbReference type="Proteomes" id="UP000630718"/>
    </source>
</evidence>
<evidence type="ECO:0008006" key="17">
    <source>
        <dbReference type="Google" id="ProtNLM"/>
    </source>
</evidence>
<dbReference type="Pfam" id="PF22336">
    <property type="entry name" value="RhiE-like_linker"/>
    <property type="match status" value="1"/>
</dbReference>
<dbReference type="SMART" id="SM00823">
    <property type="entry name" value="PKS_PP"/>
    <property type="match status" value="2"/>
</dbReference>
<dbReference type="InterPro" id="IPR020843">
    <property type="entry name" value="ER"/>
</dbReference>
<evidence type="ECO:0000256" key="2">
    <source>
        <dbReference type="ARBA" id="ARBA00004792"/>
    </source>
</evidence>
<dbReference type="SUPFAM" id="SSF47336">
    <property type="entry name" value="ACP-like"/>
    <property type="match status" value="2"/>
</dbReference>